<dbReference type="Gene3D" id="3.40.50.300">
    <property type="entry name" value="P-loop containing nucleotide triphosphate hydrolases"/>
    <property type="match status" value="1"/>
</dbReference>
<evidence type="ECO:0000313" key="8">
    <source>
        <dbReference type="Proteomes" id="UP000196475"/>
    </source>
</evidence>
<name>A0A1Y3PF15_9BACI</name>
<gene>
    <name evidence="7" type="ORF">BAA01_15320</name>
</gene>
<accession>A0A1Y3PF15</accession>
<dbReference type="SMART" id="SM00382">
    <property type="entry name" value="AAA"/>
    <property type="match status" value="1"/>
</dbReference>
<evidence type="ECO:0000256" key="1">
    <source>
        <dbReference type="ARBA" id="ARBA00005417"/>
    </source>
</evidence>
<dbReference type="SUPFAM" id="SSF52540">
    <property type="entry name" value="P-loop containing nucleoside triphosphate hydrolases"/>
    <property type="match status" value="1"/>
</dbReference>
<organism evidence="7 8">
    <name type="scientific">Bacillus thermozeamaize</name>
    <dbReference type="NCBI Taxonomy" id="230954"/>
    <lineage>
        <taxon>Bacteria</taxon>
        <taxon>Bacillati</taxon>
        <taxon>Bacillota</taxon>
        <taxon>Bacilli</taxon>
        <taxon>Bacillales</taxon>
        <taxon>Bacillaceae</taxon>
        <taxon>Bacillus</taxon>
    </lineage>
</organism>
<evidence type="ECO:0000256" key="5">
    <source>
        <dbReference type="SAM" id="MobiDB-lite"/>
    </source>
</evidence>
<evidence type="ECO:0000256" key="3">
    <source>
        <dbReference type="ARBA" id="ARBA00022741"/>
    </source>
</evidence>
<dbReference type="InterPro" id="IPR017871">
    <property type="entry name" value="ABC_transporter-like_CS"/>
</dbReference>
<reference evidence="8" key="1">
    <citation type="submission" date="2016-06" db="EMBL/GenBank/DDBJ databases">
        <authorList>
            <person name="Nascimento L."/>
            <person name="Pereira R.V."/>
            <person name="Martins L.F."/>
            <person name="Quaggio R.B."/>
            <person name="Silva A.M."/>
            <person name="Setubal J.C."/>
        </authorList>
    </citation>
    <scope>NUCLEOTIDE SEQUENCE [LARGE SCALE GENOMIC DNA]</scope>
</reference>
<dbReference type="GO" id="GO:0016887">
    <property type="term" value="F:ATP hydrolysis activity"/>
    <property type="evidence" value="ECO:0007669"/>
    <property type="project" value="InterPro"/>
</dbReference>
<dbReference type="PANTHER" id="PTHR43335">
    <property type="entry name" value="ABC TRANSPORTER, ATP-BINDING PROTEIN"/>
    <property type="match status" value="1"/>
</dbReference>
<evidence type="ECO:0000259" key="6">
    <source>
        <dbReference type="PROSITE" id="PS50893"/>
    </source>
</evidence>
<dbReference type="AlphaFoldDB" id="A0A1Y3PF15"/>
<evidence type="ECO:0000256" key="2">
    <source>
        <dbReference type="ARBA" id="ARBA00022448"/>
    </source>
</evidence>
<dbReference type="Proteomes" id="UP000196475">
    <property type="component" value="Unassembled WGS sequence"/>
</dbReference>
<keyword evidence="4" id="KW-0067">ATP-binding</keyword>
<feature type="domain" description="ABC transporter" evidence="6">
    <location>
        <begin position="4"/>
        <end position="232"/>
    </location>
</feature>
<proteinExistence type="inferred from homology"/>
<dbReference type="GO" id="GO:0005524">
    <property type="term" value="F:ATP binding"/>
    <property type="evidence" value="ECO:0007669"/>
    <property type="project" value="UniProtKB-KW"/>
</dbReference>
<dbReference type="InterPro" id="IPR027417">
    <property type="entry name" value="P-loop_NTPase"/>
</dbReference>
<sequence length="355" mass="40251">MNVIWTDQLSKTYRGHGGFRQASFAVSKGQVFGCLGPNGAGKSTLVKTLLGFLRPTSGKGLVFGRPLGDKETRRHIGYLPELFRYHTWLTGEELLRLHGQLHRMPESQIRQRIPVVLEQIGMLGQEKKKIASYSKGMQQRIGLGCALINDPELLFLDEPTSALDPIGRRQIRDLLVHLKAQGKTIFLNSHLLSEVEAVCDALLILNRGQIVVQGTWEQLQIGSLVGRIRLFCREETELARLRRLQRQKPEWQECVTVMDLPRNGPQAGKQTGFAQTGNTPSGITLRIALRTREEIADWVARLVAEGFAVEEVQVEKPSLEELFFHWIEQQKDGERMVKQKDGALHGQRRREEVQR</sequence>
<dbReference type="EMBL" id="LZRT01000095">
    <property type="protein sequence ID" value="OUM85955.1"/>
    <property type="molecule type" value="Genomic_DNA"/>
</dbReference>
<dbReference type="PROSITE" id="PS00211">
    <property type="entry name" value="ABC_TRANSPORTER_1"/>
    <property type="match status" value="1"/>
</dbReference>
<comment type="similarity">
    <text evidence="1">Belongs to the ABC transporter superfamily.</text>
</comment>
<comment type="caution">
    <text evidence="7">The sequence shown here is derived from an EMBL/GenBank/DDBJ whole genome shotgun (WGS) entry which is preliminary data.</text>
</comment>
<keyword evidence="3" id="KW-0547">Nucleotide-binding</keyword>
<feature type="region of interest" description="Disordered" evidence="5">
    <location>
        <begin position="335"/>
        <end position="355"/>
    </location>
</feature>
<dbReference type="CDD" id="cd03230">
    <property type="entry name" value="ABC_DR_subfamily_A"/>
    <property type="match status" value="1"/>
</dbReference>
<dbReference type="PROSITE" id="PS50893">
    <property type="entry name" value="ABC_TRANSPORTER_2"/>
    <property type="match status" value="1"/>
</dbReference>
<dbReference type="Pfam" id="PF00005">
    <property type="entry name" value="ABC_tran"/>
    <property type="match status" value="1"/>
</dbReference>
<dbReference type="InterPro" id="IPR003439">
    <property type="entry name" value="ABC_transporter-like_ATP-bd"/>
</dbReference>
<evidence type="ECO:0000313" key="7">
    <source>
        <dbReference type="EMBL" id="OUM85955.1"/>
    </source>
</evidence>
<evidence type="ECO:0000256" key="4">
    <source>
        <dbReference type="ARBA" id="ARBA00022840"/>
    </source>
</evidence>
<dbReference type="InterPro" id="IPR003593">
    <property type="entry name" value="AAA+_ATPase"/>
</dbReference>
<protein>
    <recommendedName>
        <fullName evidence="6">ABC transporter domain-containing protein</fullName>
    </recommendedName>
</protein>
<keyword evidence="2" id="KW-0813">Transport</keyword>